<evidence type="ECO:0000313" key="2">
    <source>
        <dbReference type="Proteomes" id="UP001054902"/>
    </source>
</evidence>
<dbReference type="AlphaFoldDB" id="A0AAD3CND7"/>
<name>A0AAD3CND7_9STRA</name>
<dbReference type="PANTHER" id="PTHR37563:SF2">
    <property type="entry name" value="PHYTANOYL-COA DIOXYGENASE FAMILY PROTEIN (AFU_ORTHOLOGUE AFUA_2G03330)"/>
    <property type="match status" value="1"/>
</dbReference>
<dbReference type="PANTHER" id="PTHR37563">
    <property type="entry name" value="PHYTANOYL-COA DIOXYGENASE FAMILY PROTEIN (AFU_ORTHOLOGUE AFUA_2G03330)"/>
    <property type="match status" value="1"/>
</dbReference>
<accession>A0AAD3CND7</accession>
<comment type="caution">
    <text evidence="1">The sequence shown here is derived from an EMBL/GenBank/DDBJ whole genome shotgun (WGS) entry which is preliminary data.</text>
</comment>
<organism evidence="1 2">
    <name type="scientific">Chaetoceros tenuissimus</name>
    <dbReference type="NCBI Taxonomy" id="426638"/>
    <lineage>
        <taxon>Eukaryota</taxon>
        <taxon>Sar</taxon>
        <taxon>Stramenopiles</taxon>
        <taxon>Ochrophyta</taxon>
        <taxon>Bacillariophyta</taxon>
        <taxon>Coscinodiscophyceae</taxon>
        <taxon>Chaetocerotophycidae</taxon>
        <taxon>Chaetocerotales</taxon>
        <taxon>Chaetocerotaceae</taxon>
        <taxon>Chaetoceros</taxon>
    </lineage>
</organism>
<reference evidence="1 2" key="1">
    <citation type="journal article" date="2021" name="Sci. Rep.">
        <title>The genome of the diatom Chaetoceros tenuissimus carries an ancient integrated fragment of an extant virus.</title>
        <authorList>
            <person name="Hongo Y."/>
            <person name="Kimura K."/>
            <person name="Takaki Y."/>
            <person name="Yoshida Y."/>
            <person name="Baba S."/>
            <person name="Kobayashi G."/>
            <person name="Nagasaki K."/>
            <person name="Hano T."/>
            <person name="Tomaru Y."/>
        </authorList>
    </citation>
    <scope>NUCLEOTIDE SEQUENCE [LARGE SCALE GENOMIC DNA]</scope>
    <source>
        <strain evidence="1 2">NIES-3715</strain>
    </source>
</reference>
<proteinExistence type="predicted"/>
<dbReference type="Proteomes" id="UP001054902">
    <property type="component" value="Unassembled WGS sequence"/>
</dbReference>
<protein>
    <recommendedName>
        <fullName evidence="3">Phytanoyl-CoA dioxygenase</fullName>
    </recommendedName>
</protein>
<gene>
    <name evidence="1" type="ORF">CTEN210_05359</name>
</gene>
<sequence>MSDEWDVFGSDDEESIEGENALQTSDQQGHLKLIEKLADSIVASSTQQFLKGNRKISFSHRFFGVVDAHGDGFDCDVEALDSSVKSKMEQRGVKVLSFANEENMIDGAMMTRKMKIVNEEYILDGNVNYSAESKMRKLLVGGGFLFLSLMIEDGNDAELTAAQCIEMWTANSSTNSSVFDEAVWNLKEASMIAVETLSSTVTTYIVLLSKFSCCINSLSCRWKPNNKKVPSSFSLLGGEKNETWLDYERRTLESATISQSVDEKIGGYLSEENVENAVKALQHHGFVVIPGLFRHSSEQVESIKRYSKAILDDFNTATQILKEKCSVDVFNPGDGNDPVSYREMAMREDFRVDLRDGPLMKEVRKSMEDTDENTLKAIGFKVIDGGEGTMPTIIDDAKTESEGNQRVRDGHCCSLRYNPFVLDIIRKLQNPQVENHVQEGKQPMYKGNFGRWNFSGNGPNGRPMPVRVGQVGSVISIPSCSDQAIHADTPHIFEMHDCLPCHYANLFIFGEDQDETKEKSASDNTDLDGNFNGQNLIGGTAFVNASHKLSVTAALTADEGISAAGDIENTQNEMHMRIIRPSLQLGDAVIFDTRTLHFGLANKNRLENRGEGKRRPLLYINLTHSWFFDPKNWNNRQSIFEDIGGSSF</sequence>
<evidence type="ECO:0000313" key="1">
    <source>
        <dbReference type="EMBL" id="GFH48883.1"/>
    </source>
</evidence>
<dbReference type="InterPro" id="IPR051961">
    <property type="entry name" value="Fungal_Metabolite_Diox"/>
</dbReference>
<dbReference type="SUPFAM" id="SSF51197">
    <property type="entry name" value="Clavaminate synthase-like"/>
    <property type="match status" value="1"/>
</dbReference>
<dbReference type="EMBL" id="BLLK01000029">
    <property type="protein sequence ID" value="GFH48883.1"/>
    <property type="molecule type" value="Genomic_DNA"/>
</dbReference>
<dbReference type="Gene3D" id="2.60.120.620">
    <property type="entry name" value="q2cbj1_9rhob like domain"/>
    <property type="match status" value="1"/>
</dbReference>
<evidence type="ECO:0008006" key="3">
    <source>
        <dbReference type="Google" id="ProtNLM"/>
    </source>
</evidence>
<keyword evidence="2" id="KW-1185">Reference proteome</keyword>